<accession>A0ABN4JTT9</accession>
<organism evidence="15 16">
    <name type="scientific">Planococcus kocurii</name>
    <dbReference type="NCBI Taxonomy" id="1374"/>
    <lineage>
        <taxon>Bacteria</taxon>
        <taxon>Bacillati</taxon>
        <taxon>Bacillota</taxon>
        <taxon>Bacilli</taxon>
        <taxon>Bacillales</taxon>
        <taxon>Caryophanaceae</taxon>
        <taxon>Planococcus</taxon>
    </lineage>
</organism>
<keyword evidence="16" id="KW-1185">Reference proteome</keyword>
<reference evidence="15" key="1">
    <citation type="submission" date="2016-01" db="EMBL/GenBank/DDBJ databases">
        <title>Complete genome of Planococcus kocurri type strain.</title>
        <authorList>
            <person name="See-Too W.S."/>
        </authorList>
    </citation>
    <scope>NUCLEOTIDE SEQUENCE [LARGE SCALE GENOMIC DNA]</scope>
    <source>
        <strain evidence="15">ATCC 43650</strain>
    </source>
</reference>
<dbReference type="EMBL" id="CP013661">
    <property type="protein sequence ID" value="ALS77158.1"/>
    <property type="molecule type" value="Genomic_DNA"/>
</dbReference>
<dbReference type="Proteomes" id="UP000065533">
    <property type="component" value="Chromosome"/>
</dbReference>
<dbReference type="Gene3D" id="3.40.710.10">
    <property type="entry name" value="DD-peptidase/beta-lactamase superfamily"/>
    <property type="match status" value="1"/>
</dbReference>
<evidence type="ECO:0000259" key="14">
    <source>
        <dbReference type="SMART" id="SM00936"/>
    </source>
</evidence>
<keyword evidence="11" id="KW-0961">Cell wall biogenesis/degradation</keyword>
<evidence type="ECO:0000313" key="16">
    <source>
        <dbReference type="Proteomes" id="UP000065533"/>
    </source>
</evidence>
<evidence type="ECO:0000256" key="2">
    <source>
        <dbReference type="ARBA" id="ARBA00004752"/>
    </source>
</evidence>
<comment type="pathway">
    <text evidence="2">Cell wall biogenesis; peptidoglycan biosynthesis.</text>
</comment>
<protein>
    <recommendedName>
        <fullName evidence="4">serine-type D-Ala-D-Ala carboxypeptidase</fullName>
        <ecNumber evidence="4">3.4.16.4</ecNumber>
    </recommendedName>
</protein>
<keyword evidence="6" id="KW-0645">Protease</keyword>
<dbReference type="GO" id="GO:0004180">
    <property type="term" value="F:carboxypeptidase activity"/>
    <property type="evidence" value="ECO:0007669"/>
    <property type="project" value="UniProtKB-KW"/>
</dbReference>
<dbReference type="InterPro" id="IPR015956">
    <property type="entry name" value="Peniciliin-bd_prot_C_sf"/>
</dbReference>
<dbReference type="PANTHER" id="PTHR21581:SF11">
    <property type="entry name" value="D-ALANYL-D-ALANINE CARBOXYPEPTIDASE DACA"/>
    <property type="match status" value="1"/>
</dbReference>
<evidence type="ECO:0000256" key="13">
    <source>
        <dbReference type="RuleBase" id="RU004016"/>
    </source>
</evidence>
<keyword evidence="5 15" id="KW-0121">Carboxypeptidase</keyword>
<comment type="similarity">
    <text evidence="3 13">Belongs to the peptidase S11 family.</text>
</comment>
<keyword evidence="8" id="KW-0378">Hydrolase</keyword>
<sequence>MEVFKYVKNFLTKGLLIALLVILTVLAIVPQQAYAEDALTIMAEAAILVDAESGKILYEKNAEAPLGVASMTKMMTEYLLFEAIENGKVTWDQEYEVTDYTYKISQDMRLSNVPFREDGSYTIKEMYEAMAIFSANAATIGIAETIAGTESKFVDLMNDKAKEMGLEETTFVNSTGLSNSSLMGMHPEGTKETDENIMPARSVAKLTKRLLDDYPEVLETTKIPVKLFREGTADETRMENWNSMLPGLIYEYEGMDGLKTGSTDFAGYAFAGTAKRDDTRLIAVVMGAVDNKGAGSYKARFDATRTLFDYGFGEFTTEEVIPAGYQFEGQKTLAVEKGLEEKVAIAVKEPVKMMIPIADKELYRPELLLDDSVVKNGKLEAGVEKDLVVGTLQLKKTDGTEYGYLSGSTEKVEIVTTEAVERANWLSLSMRSTGEFLSSLWDDAGSFVRGLF</sequence>
<comment type="function">
    <text evidence="1">Removes C-terminal D-alanyl residues from sugar-peptide cell wall precursors.</text>
</comment>
<evidence type="ECO:0000256" key="12">
    <source>
        <dbReference type="ARBA" id="ARBA00034000"/>
    </source>
</evidence>
<evidence type="ECO:0000256" key="5">
    <source>
        <dbReference type="ARBA" id="ARBA00022645"/>
    </source>
</evidence>
<dbReference type="InterPro" id="IPR037167">
    <property type="entry name" value="Peptidase_S11_C_sf"/>
</dbReference>
<dbReference type="SMART" id="SM00936">
    <property type="entry name" value="PBP5_C"/>
    <property type="match status" value="1"/>
</dbReference>
<dbReference type="InterPro" id="IPR018044">
    <property type="entry name" value="Peptidase_S11"/>
</dbReference>
<evidence type="ECO:0000313" key="15">
    <source>
        <dbReference type="EMBL" id="ALS77158.1"/>
    </source>
</evidence>
<dbReference type="EC" id="3.4.16.4" evidence="4"/>
<dbReference type="InterPro" id="IPR012338">
    <property type="entry name" value="Beta-lactam/transpept-like"/>
</dbReference>
<evidence type="ECO:0000256" key="9">
    <source>
        <dbReference type="ARBA" id="ARBA00022960"/>
    </source>
</evidence>
<evidence type="ECO:0000256" key="11">
    <source>
        <dbReference type="ARBA" id="ARBA00023316"/>
    </source>
</evidence>
<evidence type="ECO:0000256" key="3">
    <source>
        <dbReference type="ARBA" id="ARBA00007164"/>
    </source>
</evidence>
<comment type="catalytic activity">
    <reaction evidence="12">
        <text>Preferential cleavage: (Ac)2-L-Lys-D-Ala-|-D-Ala. Also transpeptidation of peptidyl-alanyl moieties that are N-acyl substituents of D-alanine.</text>
        <dbReference type="EC" id="3.4.16.4"/>
    </reaction>
</comment>
<keyword evidence="9" id="KW-0133">Cell shape</keyword>
<dbReference type="InterPro" id="IPR001967">
    <property type="entry name" value="Peptidase_S11_N"/>
</dbReference>
<feature type="domain" description="Peptidase S11 D-Ala-D-Ala carboxypeptidase A C-terminal" evidence="14">
    <location>
        <begin position="315"/>
        <end position="422"/>
    </location>
</feature>
<evidence type="ECO:0000256" key="6">
    <source>
        <dbReference type="ARBA" id="ARBA00022670"/>
    </source>
</evidence>
<name>A0ABN4JTT9_9BACL</name>
<dbReference type="SUPFAM" id="SSF56601">
    <property type="entry name" value="beta-lactamase/transpeptidase-like"/>
    <property type="match status" value="1"/>
</dbReference>
<keyword evidence="10" id="KW-0573">Peptidoglycan synthesis</keyword>
<keyword evidence="7" id="KW-0732">Signal</keyword>
<gene>
    <name evidence="15" type="ORF">AUO94_00185</name>
</gene>
<dbReference type="Pfam" id="PF07943">
    <property type="entry name" value="PBP5_C"/>
    <property type="match status" value="1"/>
</dbReference>
<proteinExistence type="inferred from homology"/>
<evidence type="ECO:0000256" key="1">
    <source>
        <dbReference type="ARBA" id="ARBA00003217"/>
    </source>
</evidence>
<evidence type="ECO:0000256" key="7">
    <source>
        <dbReference type="ARBA" id="ARBA00022729"/>
    </source>
</evidence>
<evidence type="ECO:0000256" key="10">
    <source>
        <dbReference type="ARBA" id="ARBA00022984"/>
    </source>
</evidence>
<dbReference type="PRINTS" id="PR00725">
    <property type="entry name" value="DADACBPTASE1"/>
</dbReference>
<evidence type="ECO:0000256" key="4">
    <source>
        <dbReference type="ARBA" id="ARBA00012448"/>
    </source>
</evidence>
<evidence type="ECO:0000256" key="8">
    <source>
        <dbReference type="ARBA" id="ARBA00022801"/>
    </source>
</evidence>
<dbReference type="Pfam" id="PF00768">
    <property type="entry name" value="Peptidase_S11"/>
    <property type="match status" value="1"/>
</dbReference>
<dbReference type="InterPro" id="IPR012907">
    <property type="entry name" value="Peptidase_S11_C"/>
</dbReference>
<dbReference type="RefSeq" id="WP_058383842.1">
    <property type="nucleotide sequence ID" value="NZ_CP013661.2"/>
</dbReference>
<dbReference type="PANTHER" id="PTHR21581">
    <property type="entry name" value="D-ALANYL-D-ALANINE CARBOXYPEPTIDASE"/>
    <property type="match status" value="1"/>
</dbReference>
<dbReference type="SUPFAM" id="SSF69189">
    <property type="entry name" value="Penicillin-binding protein associated domain"/>
    <property type="match status" value="1"/>
</dbReference>
<dbReference type="Gene3D" id="2.60.410.10">
    <property type="entry name" value="D-Ala-D-Ala carboxypeptidase, C-terminal domain"/>
    <property type="match status" value="1"/>
</dbReference>